<organism evidence="11 12">
    <name type="scientific">Chamaesiphon polymorphus CCALA 037</name>
    <dbReference type="NCBI Taxonomy" id="2107692"/>
    <lineage>
        <taxon>Bacteria</taxon>
        <taxon>Bacillati</taxon>
        <taxon>Cyanobacteriota</taxon>
        <taxon>Cyanophyceae</taxon>
        <taxon>Gomontiellales</taxon>
        <taxon>Chamaesiphonaceae</taxon>
        <taxon>Chamaesiphon</taxon>
    </lineage>
</organism>
<evidence type="ECO:0000256" key="6">
    <source>
        <dbReference type="ARBA" id="ARBA00037281"/>
    </source>
</evidence>
<protein>
    <recommendedName>
        <fullName evidence="9">4,4'-diaponeurosporenoate glycosyltransferase</fullName>
    </recommendedName>
</protein>
<dbReference type="OrthoDB" id="9810303at2"/>
<dbReference type="CDD" id="cd02522">
    <property type="entry name" value="GT_2_like_a"/>
    <property type="match status" value="1"/>
</dbReference>
<dbReference type="Gene3D" id="3.90.550.10">
    <property type="entry name" value="Spore Coat Polysaccharide Biosynthesis Protein SpsA, Chain A"/>
    <property type="match status" value="1"/>
</dbReference>
<keyword evidence="3" id="KW-0328">Glycosyltransferase</keyword>
<dbReference type="PANTHER" id="PTHR43646">
    <property type="entry name" value="GLYCOSYLTRANSFERASE"/>
    <property type="match status" value="1"/>
</dbReference>
<evidence type="ECO:0000256" key="2">
    <source>
        <dbReference type="ARBA" id="ARBA00022475"/>
    </source>
</evidence>
<dbReference type="EMBL" id="PVWO01000225">
    <property type="protein sequence ID" value="PSB54892.1"/>
    <property type="molecule type" value="Genomic_DNA"/>
</dbReference>
<dbReference type="SUPFAM" id="SSF53448">
    <property type="entry name" value="Nucleotide-diphospho-sugar transferases"/>
    <property type="match status" value="1"/>
</dbReference>
<evidence type="ECO:0000313" key="11">
    <source>
        <dbReference type="EMBL" id="PSB54892.1"/>
    </source>
</evidence>
<dbReference type="Proteomes" id="UP000238937">
    <property type="component" value="Unassembled WGS sequence"/>
</dbReference>
<dbReference type="InterPro" id="IPR029044">
    <property type="entry name" value="Nucleotide-diphossugar_trans"/>
</dbReference>
<dbReference type="NCBIfam" id="TIGR04283">
    <property type="entry name" value="glyco_like_mftF"/>
    <property type="match status" value="1"/>
</dbReference>
<evidence type="ECO:0000256" key="7">
    <source>
        <dbReference type="ARBA" id="ARBA00037904"/>
    </source>
</evidence>
<reference evidence="11 12" key="1">
    <citation type="submission" date="2018-03" db="EMBL/GenBank/DDBJ databases">
        <title>The ancient ancestry and fast evolution of plastids.</title>
        <authorList>
            <person name="Moore K.R."/>
            <person name="Magnabosco C."/>
            <person name="Momper L."/>
            <person name="Gold D.A."/>
            <person name="Bosak T."/>
            <person name="Fournier G.P."/>
        </authorList>
    </citation>
    <scope>NUCLEOTIDE SEQUENCE [LARGE SCALE GENOMIC DNA]</scope>
    <source>
        <strain evidence="11 12">CCALA 037</strain>
    </source>
</reference>
<comment type="similarity">
    <text evidence="8">Belongs to the glycosyltransferase 2 family. CrtQ subfamily.</text>
</comment>
<dbReference type="GO" id="GO:0005886">
    <property type="term" value="C:plasma membrane"/>
    <property type="evidence" value="ECO:0007669"/>
    <property type="project" value="UniProtKB-SubCell"/>
</dbReference>
<accession>A0A2T1GC00</accession>
<name>A0A2T1GC00_9CYAN</name>
<dbReference type="InterPro" id="IPR001173">
    <property type="entry name" value="Glyco_trans_2-like"/>
</dbReference>
<evidence type="ECO:0000313" key="12">
    <source>
        <dbReference type="Proteomes" id="UP000238937"/>
    </source>
</evidence>
<evidence type="ECO:0000256" key="9">
    <source>
        <dbReference type="ARBA" id="ARBA00040345"/>
    </source>
</evidence>
<evidence type="ECO:0000256" key="1">
    <source>
        <dbReference type="ARBA" id="ARBA00004236"/>
    </source>
</evidence>
<comment type="pathway">
    <text evidence="7">Carotenoid biosynthesis; staphyloxanthin biosynthesis; staphyloxanthin from farnesyl diphosphate: step 4/5.</text>
</comment>
<evidence type="ECO:0000259" key="10">
    <source>
        <dbReference type="Pfam" id="PF00535"/>
    </source>
</evidence>
<feature type="domain" description="Glycosyltransferase 2-like" evidence="10">
    <location>
        <begin position="11"/>
        <end position="93"/>
    </location>
</feature>
<gene>
    <name evidence="11" type="ORF">C7B77_16750</name>
</gene>
<evidence type="ECO:0000256" key="3">
    <source>
        <dbReference type="ARBA" id="ARBA00022676"/>
    </source>
</evidence>
<comment type="function">
    <text evidence="6">Catalyzes the glycosylation of 4,4'-diaponeurosporenoate, i.e. the esterification of glucose at the C1'' position with the carboxyl group of 4,4'-diaponeurosporenic acid, to form glycosyl-4,4'-diaponeurosporenoate. This is a step in the biosynthesis of staphyloxanthin, an orange pigment present in most staphylococci strains.</text>
</comment>
<dbReference type="GO" id="GO:0016757">
    <property type="term" value="F:glycosyltransferase activity"/>
    <property type="evidence" value="ECO:0007669"/>
    <property type="project" value="UniProtKB-KW"/>
</dbReference>
<keyword evidence="4 11" id="KW-0808">Transferase</keyword>
<dbReference type="PANTHER" id="PTHR43646:SF2">
    <property type="entry name" value="GLYCOSYLTRANSFERASE 2-LIKE DOMAIN-CONTAINING PROTEIN"/>
    <property type="match status" value="1"/>
</dbReference>
<evidence type="ECO:0000256" key="4">
    <source>
        <dbReference type="ARBA" id="ARBA00022679"/>
    </source>
</evidence>
<dbReference type="Pfam" id="PF00535">
    <property type="entry name" value="Glycos_transf_2"/>
    <property type="match status" value="1"/>
</dbReference>
<dbReference type="RefSeq" id="WP_106307178.1">
    <property type="nucleotide sequence ID" value="NZ_PVWO01000225.1"/>
</dbReference>
<keyword evidence="12" id="KW-1185">Reference proteome</keyword>
<proteinExistence type="inferred from homology"/>
<keyword evidence="5" id="KW-0472">Membrane</keyword>
<comment type="subcellular location">
    <subcellularLocation>
        <location evidence="1">Cell membrane</location>
    </subcellularLocation>
</comment>
<dbReference type="InterPro" id="IPR026461">
    <property type="entry name" value="Trfase_2_rSAM/seldom_assoc"/>
</dbReference>
<keyword evidence="2" id="KW-1003">Cell membrane</keyword>
<comment type="caution">
    <text evidence="11">The sequence shown here is derived from an EMBL/GenBank/DDBJ whole genome shotgun (WGS) entry which is preliminary data.</text>
</comment>
<sequence>MTQLGFGSKISIVIPALNEAGSIFQLLDNIHTLPNVEVILVDGGSSDKTLSLAKGFDVTVISSAKGRARQMNVGAKAATGEILLFLHADTLLPVGFETKVRATLQPPLVGEKPVPIAGAFTLHIDAPQQRFRWIERLVAWRSQSRQMPYGDQAIFLTAATFRDLGGFKEIPIMEDFELIRRLQGLGRIEILDTPVVTSARRWIDRGVLQTTLINQAIVAGYLAGVSPTTLASWYRR</sequence>
<dbReference type="AlphaFoldDB" id="A0A2T1GC00"/>
<evidence type="ECO:0000256" key="5">
    <source>
        <dbReference type="ARBA" id="ARBA00023136"/>
    </source>
</evidence>
<evidence type="ECO:0000256" key="8">
    <source>
        <dbReference type="ARBA" id="ARBA00038120"/>
    </source>
</evidence>